<name>A0A2G2VCP6_CAPBA</name>
<comment type="caution">
    <text evidence="3">The sequence shown here is derived from an EMBL/GenBank/DDBJ whole genome shotgun (WGS) entry which is preliminary data.</text>
</comment>
<proteinExistence type="predicted"/>
<evidence type="ECO:0000259" key="2">
    <source>
        <dbReference type="Pfam" id="PF17766"/>
    </source>
</evidence>
<feature type="compositionally biased region" description="Acidic residues" evidence="1">
    <location>
        <begin position="181"/>
        <end position="192"/>
    </location>
</feature>
<reference evidence="3 4" key="1">
    <citation type="journal article" date="2017" name="Genome Biol.">
        <title>New reference genome sequences of hot pepper reveal the massive evolution of plant disease-resistance genes by retroduplication.</title>
        <authorList>
            <person name="Kim S."/>
            <person name="Park J."/>
            <person name="Yeom S.I."/>
            <person name="Kim Y.M."/>
            <person name="Seo E."/>
            <person name="Kim K.T."/>
            <person name="Kim M.S."/>
            <person name="Lee J.M."/>
            <person name="Cheong K."/>
            <person name="Shin H.S."/>
            <person name="Kim S.B."/>
            <person name="Han K."/>
            <person name="Lee J."/>
            <person name="Park M."/>
            <person name="Lee H.A."/>
            <person name="Lee H.Y."/>
            <person name="Lee Y."/>
            <person name="Oh S."/>
            <person name="Lee J.H."/>
            <person name="Choi E."/>
            <person name="Choi E."/>
            <person name="Lee S.E."/>
            <person name="Jeon J."/>
            <person name="Kim H."/>
            <person name="Choi G."/>
            <person name="Song H."/>
            <person name="Lee J."/>
            <person name="Lee S.C."/>
            <person name="Kwon J.K."/>
            <person name="Lee H.Y."/>
            <person name="Koo N."/>
            <person name="Hong Y."/>
            <person name="Kim R.W."/>
            <person name="Kang W.H."/>
            <person name="Huh J.H."/>
            <person name="Kang B.C."/>
            <person name="Yang T.J."/>
            <person name="Lee Y.H."/>
            <person name="Bennetzen J.L."/>
            <person name="Choi D."/>
        </authorList>
    </citation>
    <scope>NUCLEOTIDE SEQUENCE [LARGE SCALE GENOMIC DNA]</scope>
    <source>
        <strain evidence="4">cv. PBC81</strain>
    </source>
</reference>
<gene>
    <name evidence="3" type="ORF">CQW23_29673</name>
</gene>
<feature type="compositionally biased region" description="Basic and acidic residues" evidence="1">
    <location>
        <begin position="167"/>
        <end position="180"/>
    </location>
</feature>
<sequence length="192" mass="21818">MIVNSANGEYLATPNDFGAGVATTCNSSALQAIMHQQKNSSQRHLLRTFHAVPARVMTRFLHELSIDSRFSKERETKKVTRTVSQSDDEESAYTATISTPDALRVRVSPNKLKFTSKTKKVSYQVSFKAMSRERELLDQLHGPTARTRLDVHLLTPFGNILKNLREKEQEEDSLADHEKDAEDDDEVWLSKR</sequence>
<accession>A0A2G2VCP6</accession>
<dbReference type="AlphaFoldDB" id="A0A2G2VCP6"/>
<evidence type="ECO:0000256" key="1">
    <source>
        <dbReference type="SAM" id="MobiDB-lite"/>
    </source>
</evidence>
<feature type="region of interest" description="Disordered" evidence="1">
    <location>
        <begin position="167"/>
        <end position="192"/>
    </location>
</feature>
<evidence type="ECO:0000313" key="3">
    <source>
        <dbReference type="EMBL" id="PHT30753.1"/>
    </source>
</evidence>
<evidence type="ECO:0000313" key="4">
    <source>
        <dbReference type="Proteomes" id="UP000224567"/>
    </source>
</evidence>
<keyword evidence="4" id="KW-1185">Reference proteome</keyword>
<feature type="domain" description="Subtilisin-like protease fibronectin type-III" evidence="2">
    <location>
        <begin position="71"/>
        <end position="133"/>
    </location>
</feature>
<dbReference type="InterPro" id="IPR041469">
    <property type="entry name" value="Subtilisin-like_FN3"/>
</dbReference>
<reference evidence="4" key="2">
    <citation type="journal article" date="2017" name="J. Anim. Genet.">
        <title>Multiple reference genome sequences of hot pepper reveal the massive evolution of plant disease resistance genes by retroduplication.</title>
        <authorList>
            <person name="Kim S."/>
            <person name="Park J."/>
            <person name="Yeom S.-I."/>
            <person name="Kim Y.-M."/>
            <person name="Seo E."/>
            <person name="Kim K.-T."/>
            <person name="Kim M.-S."/>
            <person name="Lee J.M."/>
            <person name="Cheong K."/>
            <person name="Shin H.-S."/>
            <person name="Kim S.-B."/>
            <person name="Han K."/>
            <person name="Lee J."/>
            <person name="Park M."/>
            <person name="Lee H.-A."/>
            <person name="Lee H.-Y."/>
            <person name="Lee Y."/>
            <person name="Oh S."/>
            <person name="Lee J.H."/>
            <person name="Choi E."/>
            <person name="Choi E."/>
            <person name="Lee S.E."/>
            <person name="Jeon J."/>
            <person name="Kim H."/>
            <person name="Choi G."/>
            <person name="Song H."/>
            <person name="Lee J."/>
            <person name="Lee S.-C."/>
            <person name="Kwon J.-K."/>
            <person name="Lee H.-Y."/>
            <person name="Koo N."/>
            <person name="Hong Y."/>
            <person name="Kim R.W."/>
            <person name="Kang W.-H."/>
            <person name="Huh J.H."/>
            <person name="Kang B.-C."/>
            <person name="Yang T.-J."/>
            <person name="Lee Y.-H."/>
            <person name="Bennetzen J.L."/>
            <person name="Choi D."/>
        </authorList>
    </citation>
    <scope>NUCLEOTIDE SEQUENCE [LARGE SCALE GENOMIC DNA]</scope>
    <source>
        <strain evidence="4">cv. PBC81</strain>
    </source>
</reference>
<dbReference type="Gene3D" id="2.60.40.2310">
    <property type="match status" value="1"/>
</dbReference>
<dbReference type="Pfam" id="PF17766">
    <property type="entry name" value="fn3_6"/>
    <property type="match status" value="1"/>
</dbReference>
<organism evidence="3 4">
    <name type="scientific">Capsicum baccatum</name>
    <name type="common">Peruvian pepper</name>
    <dbReference type="NCBI Taxonomy" id="33114"/>
    <lineage>
        <taxon>Eukaryota</taxon>
        <taxon>Viridiplantae</taxon>
        <taxon>Streptophyta</taxon>
        <taxon>Embryophyta</taxon>
        <taxon>Tracheophyta</taxon>
        <taxon>Spermatophyta</taxon>
        <taxon>Magnoliopsida</taxon>
        <taxon>eudicotyledons</taxon>
        <taxon>Gunneridae</taxon>
        <taxon>Pentapetalae</taxon>
        <taxon>asterids</taxon>
        <taxon>lamiids</taxon>
        <taxon>Solanales</taxon>
        <taxon>Solanaceae</taxon>
        <taxon>Solanoideae</taxon>
        <taxon>Capsiceae</taxon>
        <taxon>Capsicum</taxon>
    </lineage>
</organism>
<protein>
    <recommendedName>
        <fullName evidence="2">Subtilisin-like protease fibronectin type-III domain-containing protein</fullName>
    </recommendedName>
</protein>
<dbReference type="EMBL" id="MLFT02000018">
    <property type="protein sequence ID" value="PHT30753.1"/>
    <property type="molecule type" value="Genomic_DNA"/>
</dbReference>
<dbReference type="STRING" id="33114.A0A2G2VCP6"/>
<dbReference type="Proteomes" id="UP000224567">
    <property type="component" value="Unassembled WGS sequence"/>
</dbReference>